<reference evidence="2" key="1">
    <citation type="journal article" date="2019" name="Int. J. Syst. Evol. Microbiol.">
        <title>The Global Catalogue of Microorganisms (GCM) 10K type strain sequencing project: providing services to taxonomists for standard genome sequencing and annotation.</title>
        <authorList>
            <consortium name="The Broad Institute Genomics Platform"/>
            <consortium name="The Broad Institute Genome Sequencing Center for Infectious Disease"/>
            <person name="Wu L."/>
            <person name="Ma J."/>
        </authorList>
    </citation>
    <scope>NUCLEOTIDE SEQUENCE [LARGE SCALE GENOMIC DNA]</scope>
    <source>
        <strain evidence="2">JCM 9371</strain>
    </source>
</reference>
<dbReference type="Pfam" id="PF20120">
    <property type="entry name" value="DUF6510"/>
    <property type="match status" value="1"/>
</dbReference>
<keyword evidence="2" id="KW-1185">Reference proteome</keyword>
<protein>
    <submittedName>
        <fullName evidence="1">DUF6510 family protein</fullName>
    </submittedName>
</protein>
<dbReference type="Proteomes" id="UP001597063">
    <property type="component" value="Unassembled WGS sequence"/>
</dbReference>
<proteinExistence type="predicted"/>
<evidence type="ECO:0000313" key="2">
    <source>
        <dbReference type="Proteomes" id="UP001597063"/>
    </source>
</evidence>
<accession>A0ABW2XTV3</accession>
<comment type="caution">
    <text evidence="1">The sequence shown here is derived from an EMBL/GenBank/DDBJ whole genome shotgun (WGS) entry which is preliminary data.</text>
</comment>
<dbReference type="RefSeq" id="WP_207400352.1">
    <property type="nucleotide sequence ID" value="NZ_CAACUY010000342.1"/>
</dbReference>
<name>A0ABW2XTV3_9ACTN</name>
<evidence type="ECO:0000313" key="1">
    <source>
        <dbReference type="EMBL" id="MFD0688894.1"/>
    </source>
</evidence>
<dbReference type="InterPro" id="IPR045423">
    <property type="entry name" value="DUF6510"/>
</dbReference>
<dbReference type="EMBL" id="JBHTGP010000015">
    <property type="protein sequence ID" value="MFD0688894.1"/>
    <property type="molecule type" value="Genomic_DNA"/>
</dbReference>
<sequence>MPDPSTTGLGWQGFLPDDRHLDGNVLAGPLSMLFVPDTALAEGRCGHCGHRDLLARAPLYGDAPGQVLRCGICAQPTLRLVTAPDRFWLDLPGGSGLSIPHRG</sequence>
<gene>
    <name evidence="1" type="ORF">ACFQZM_30695</name>
</gene>
<organism evidence="1 2">
    <name type="scientific">Actinomadura fibrosa</name>
    <dbReference type="NCBI Taxonomy" id="111802"/>
    <lineage>
        <taxon>Bacteria</taxon>
        <taxon>Bacillati</taxon>
        <taxon>Actinomycetota</taxon>
        <taxon>Actinomycetes</taxon>
        <taxon>Streptosporangiales</taxon>
        <taxon>Thermomonosporaceae</taxon>
        <taxon>Actinomadura</taxon>
    </lineage>
</organism>